<evidence type="ECO:0000256" key="4">
    <source>
        <dbReference type="ARBA" id="ARBA00022452"/>
    </source>
</evidence>
<dbReference type="EMBL" id="BAABJI010000004">
    <property type="protein sequence ID" value="GAA4930110.1"/>
    <property type="molecule type" value="Genomic_DNA"/>
</dbReference>
<accession>A0ABP9G630</accession>
<keyword evidence="3" id="KW-0813">Transport</keyword>
<evidence type="ECO:0000256" key="5">
    <source>
        <dbReference type="ARBA" id="ARBA00022692"/>
    </source>
</evidence>
<feature type="chain" id="PRO_5047205184" evidence="9">
    <location>
        <begin position="23"/>
        <end position="440"/>
    </location>
</feature>
<comment type="similarity">
    <text evidence="2">Belongs to the outer membrane factor (OMF) (TC 1.B.17) family.</text>
</comment>
<evidence type="ECO:0000256" key="6">
    <source>
        <dbReference type="ARBA" id="ARBA00023136"/>
    </source>
</evidence>
<sequence>MITMKRLGVLLLFIFCAAQLTAQQAPPKLTLQEAVELALQNNFNIKLSQNNAAIAKNNVSVGNAGMLPFVTADVTSSNSIQTTRQTRADGSVNNITNARNTGITYGVNLDWTIFDGFAMFANYDRLKELNKLGELGLRDTVQSMVANVITTYYNLISQDAQIRALNGVLATSRTQARYANDKYQVGAASRLELNTALVNANLDTANLINQIQQFRYTKIQLNQLLMRDVQTEFVVADTIIVDENLKLADIINEAQTQNPTILAGQINKRLAEISLRQVKATRYPQIAVTSGYTISDSRNPAGFARVQNARGFNYGVTASLNIFDGFNQWRRERNAKLQIQNAELNYKRTQQEIEATISNFFISYASGLELIKIGQANKDLAKRNLELSLEKYRLGNITPLEIREAQRAYLDAQSRFSAAQYQSKLAEITLKQLTNRIDIK</sequence>
<dbReference type="SUPFAM" id="SSF56954">
    <property type="entry name" value="Outer membrane efflux proteins (OEP)"/>
    <property type="match status" value="1"/>
</dbReference>
<proteinExistence type="inferred from homology"/>
<evidence type="ECO:0000256" key="7">
    <source>
        <dbReference type="ARBA" id="ARBA00023237"/>
    </source>
</evidence>
<dbReference type="Proteomes" id="UP001501436">
    <property type="component" value="Unassembled WGS sequence"/>
</dbReference>
<dbReference type="Gene3D" id="1.20.1600.10">
    <property type="entry name" value="Outer membrane efflux proteins (OEP)"/>
    <property type="match status" value="1"/>
</dbReference>
<keyword evidence="4" id="KW-1134">Transmembrane beta strand</keyword>
<protein>
    <submittedName>
        <fullName evidence="10">TolC family protein</fullName>
    </submittedName>
</protein>
<keyword evidence="8" id="KW-0175">Coiled coil</keyword>
<evidence type="ECO:0000313" key="10">
    <source>
        <dbReference type="EMBL" id="GAA4930110.1"/>
    </source>
</evidence>
<name>A0ABP9G630_9SPHI</name>
<evidence type="ECO:0000256" key="9">
    <source>
        <dbReference type="SAM" id="SignalP"/>
    </source>
</evidence>
<comment type="caution">
    <text evidence="10">The sequence shown here is derived from an EMBL/GenBank/DDBJ whole genome shotgun (WGS) entry which is preliminary data.</text>
</comment>
<evidence type="ECO:0000256" key="1">
    <source>
        <dbReference type="ARBA" id="ARBA00004442"/>
    </source>
</evidence>
<evidence type="ECO:0000256" key="8">
    <source>
        <dbReference type="SAM" id="Coils"/>
    </source>
</evidence>
<gene>
    <name evidence="10" type="ORF">GCM10023313_38670</name>
</gene>
<keyword evidence="7" id="KW-0998">Cell outer membrane</keyword>
<feature type="coiled-coil region" evidence="8">
    <location>
        <begin position="332"/>
        <end position="359"/>
    </location>
</feature>
<dbReference type="InterPro" id="IPR003423">
    <property type="entry name" value="OMP_efflux"/>
</dbReference>
<evidence type="ECO:0000256" key="3">
    <source>
        <dbReference type="ARBA" id="ARBA00022448"/>
    </source>
</evidence>
<dbReference type="InterPro" id="IPR051906">
    <property type="entry name" value="TolC-like"/>
</dbReference>
<keyword evidence="11" id="KW-1185">Reference proteome</keyword>
<keyword evidence="6" id="KW-0472">Membrane</keyword>
<keyword evidence="9" id="KW-0732">Signal</keyword>
<dbReference type="Pfam" id="PF02321">
    <property type="entry name" value="OEP"/>
    <property type="match status" value="2"/>
</dbReference>
<evidence type="ECO:0000256" key="2">
    <source>
        <dbReference type="ARBA" id="ARBA00007613"/>
    </source>
</evidence>
<reference evidence="11" key="1">
    <citation type="journal article" date="2019" name="Int. J. Syst. Evol. Microbiol.">
        <title>The Global Catalogue of Microorganisms (GCM) 10K type strain sequencing project: providing services to taxonomists for standard genome sequencing and annotation.</title>
        <authorList>
            <consortium name="The Broad Institute Genomics Platform"/>
            <consortium name="The Broad Institute Genome Sequencing Center for Infectious Disease"/>
            <person name="Wu L."/>
            <person name="Ma J."/>
        </authorList>
    </citation>
    <scope>NUCLEOTIDE SEQUENCE [LARGE SCALE GENOMIC DNA]</scope>
    <source>
        <strain evidence="11">JCM 18283</strain>
    </source>
</reference>
<comment type="subcellular location">
    <subcellularLocation>
        <location evidence="1">Cell outer membrane</location>
    </subcellularLocation>
</comment>
<dbReference type="PANTHER" id="PTHR30026:SF20">
    <property type="entry name" value="OUTER MEMBRANE PROTEIN TOLC"/>
    <property type="match status" value="1"/>
</dbReference>
<keyword evidence="5" id="KW-0812">Transmembrane</keyword>
<organism evidence="10 11">
    <name type="scientific">Mucilaginibacter defluvii</name>
    <dbReference type="NCBI Taxonomy" id="1196019"/>
    <lineage>
        <taxon>Bacteria</taxon>
        <taxon>Pseudomonadati</taxon>
        <taxon>Bacteroidota</taxon>
        <taxon>Sphingobacteriia</taxon>
        <taxon>Sphingobacteriales</taxon>
        <taxon>Sphingobacteriaceae</taxon>
        <taxon>Mucilaginibacter</taxon>
    </lineage>
</organism>
<feature type="signal peptide" evidence="9">
    <location>
        <begin position="1"/>
        <end position="22"/>
    </location>
</feature>
<evidence type="ECO:0000313" key="11">
    <source>
        <dbReference type="Proteomes" id="UP001501436"/>
    </source>
</evidence>
<dbReference type="PANTHER" id="PTHR30026">
    <property type="entry name" value="OUTER MEMBRANE PROTEIN TOLC"/>
    <property type="match status" value="1"/>
</dbReference>